<organism evidence="2 3">
    <name type="scientific">Absidia repens</name>
    <dbReference type="NCBI Taxonomy" id="90262"/>
    <lineage>
        <taxon>Eukaryota</taxon>
        <taxon>Fungi</taxon>
        <taxon>Fungi incertae sedis</taxon>
        <taxon>Mucoromycota</taxon>
        <taxon>Mucoromycotina</taxon>
        <taxon>Mucoromycetes</taxon>
        <taxon>Mucorales</taxon>
        <taxon>Cunninghamellaceae</taxon>
        <taxon>Absidia</taxon>
    </lineage>
</organism>
<dbReference type="AlphaFoldDB" id="A0A1X2J2D8"/>
<accession>A0A1X2J2D8</accession>
<protein>
    <recommendedName>
        <fullName evidence="4">Sld7 C-terminal domain-containing protein</fullName>
    </recommendedName>
</protein>
<evidence type="ECO:0000313" key="2">
    <source>
        <dbReference type="EMBL" id="ORZ25970.1"/>
    </source>
</evidence>
<reference evidence="2 3" key="1">
    <citation type="submission" date="2016-07" db="EMBL/GenBank/DDBJ databases">
        <title>Pervasive Adenine N6-methylation of Active Genes in Fungi.</title>
        <authorList>
            <consortium name="DOE Joint Genome Institute"/>
            <person name="Mondo S.J."/>
            <person name="Dannebaum R.O."/>
            <person name="Kuo R.C."/>
            <person name="Labutti K."/>
            <person name="Haridas S."/>
            <person name="Kuo A."/>
            <person name="Salamov A."/>
            <person name="Ahrendt S.R."/>
            <person name="Lipzen A."/>
            <person name="Sullivan W."/>
            <person name="Andreopoulos W.B."/>
            <person name="Clum A."/>
            <person name="Lindquist E."/>
            <person name="Daum C."/>
            <person name="Ramamoorthy G.K."/>
            <person name="Gryganskyi A."/>
            <person name="Culley D."/>
            <person name="Magnuson J.K."/>
            <person name="James T.Y."/>
            <person name="O'Malley M.A."/>
            <person name="Stajich J.E."/>
            <person name="Spatafora J.W."/>
            <person name="Visel A."/>
            <person name="Grigoriev I.V."/>
        </authorList>
    </citation>
    <scope>NUCLEOTIDE SEQUENCE [LARGE SCALE GENOMIC DNA]</scope>
    <source>
        <strain evidence="2 3">NRRL 1336</strain>
    </source>
</reference>
<evidence type="ECO:0008006" key="4">
    <source>
        <dbReference type="Google" id="ProtNLM"/>
    </source>
</evidence>
<keyword evidence="3" id="KW-1185">Reference proteome</keyword>
<evidence type="ECO:0000313" key="3">
    <source>
        <dbReference type="Proteomes" id="UP000193560"/>
    </source>
</evidence>
<evidence type="ECO:0000256" key="1">
    <source>
        <dbReference type="SAM" id="MobiDB-lite"/>
    </source>
</evidence>
<feature type="compositionally biased region" description="Polar residues" evidence="1">
    <location>
        <begin position="178"/>
        <end position="188"/>
    </location>
</feature>
<comment type="caution">
    <text evidence="2">The sequence shown here is derived from an EMBL/GenBank/DDBJ whole genome shotgun (WGS) entry which is preliminary data.</text>
</comment>
<feature type="region of interest" description="Disordered" evidence="1">
    <location>
        <begin position="212"/>
        <end position="234"/>
    </location>
</feature>
<feature type="compositionally biased region" description="Basic and acidic residues" evidence="1">
    <location>
        <begin position="256"/>
        <end position="271"/>
    </location>
</feature>
<feature type="region of interest" description="Disordered" evidence="1">
    <location>
        <begin position="256"/>
        <end position="350"/>
    </location>
</feature>
<feature type="compositionally biased region" description="Basic residues" evidence="1">
    <location>
        <begin position="272"/>
        <end position="284"/>
    </location>
</feature>
<name>A0A1X2J2D8_9FUNG</name>
<sequence>MDANTVLNGTVRLRKGSTWRGQHDLEDLSLVKHTTNSKDCGLHKVSFTVESVIPLHTVKLYSLTSQRYYAFTKSSILSDFLSQVYNPMSIYQQPKYALLICIRNNGLIPANPFDDNEIVYPLAKESYMLLIGRKFDEHSQGSISLQVFGQVLRDRFDYPNFYNLSNDHNIKPVPSFTFGDNSSESNINHGDVSSPDMTESILQSYRPDLFSKSKQLQQHHEQQNQHTGSSYIYHHQRQQSWKSLLKKDMDRLGKLDQLRDESRRNRPERKLNVIKRKLIPHRKNGNMGLQPPPPPLPSTLEKSASASSLLPSADLKRQPSLPTNPISASKSNIPASLQQSSSESSCHDTNKKQLKSAIWSKLLQDGHDKKSEDTKQLYHCIYQSMQYALRKSFKTNLLDYQLMDSLIDSHIHFYSSLELPNTFS</sequence>
<feature type="region of interest" description="Disordered" evidence="1">
    <location>
        <begin position="175"/>
        <end position="197"/>
    </location>
</feature>
<dbReference type="Proteomes" id="UP000193560">
    <property type="component" value="Unassembled WGS sequence"/>
</dbReference>
<gene>
    <name evidence="2" type="ORF">BCR42DRAFT_401308</name>
</gene>
<feature type="compositionally biased region" description="Low complexity" evidence="1">
    <location>
        <begin position="303"/>
        <end position="313"/>
    </location>
</feature>
<dbReference type="OrthoDB" id="2286505at2759"/>
<feature type="compositionally biased region" description="Polar residues" evidence="1">
    <location>
        <begin position="320"/>
        <end position="335"/>
    </location>
</feature>
<proteinExistence type="predicted"/>
<dbReference type="EMBL" id="MCGE01000001">
    <property type="protein sequence ID" value="ORZ25970.1"/>
    <property type="molecule type" value="Genomic_DNA"/>
</dbReference>